<reference evidence="7" key="1">
    <citation type="journal article" date="2019" name="Int. J. Syst. Evol. Microbiol.">
        <title>The Global Catalogue of Microorganisms (GCM) 10K type strain sequencing project: providing services to taxonomists for standard genome sequencing and annotation.</title>
        <authorList>
            <consortium name="The Broad Institute Genomics Platform"/>
            <consortium name="The Broad Institute Genome Sequencing Center for Infectious Disease"/>
            <person name="Wu L."/>
            <person name="Ma J."/>
        </authorList>
    </citation>
    <scope>NUCLEOTIDE SEQUENCE [LARGE SCALE GENOMIC DNA]</scope>
    <source>
        <strain evidence="7">CGMCC 4.7641</strain>
    </source>
</reference>
<dbReference type="SUPFAM" id="SSF51197">
    <property type="entry name" value="Clavaminate synthase-like"/>
    <property type="match status" value="1"/>
</dbReference>
<evidence type="ECO:0000256" key="4">
    <source>
        <dbReference type="ARBA" id="ARBA00023194"/>
    </source>
</evidence>
<organism evidence="6 7">
    <name type="scientific">Amycolatopsis silviterrae</name>
    <dbReference type="NCBI Taxonomy" id="1656914"/>
    <lineage>
        <taxon>Bacteria</taxon>
        <taxon>Bacillati</taxon>
        <taxon>Actinomycetota</taxon>
        <taxon>Actinomycetes</taxon>
        <taxon>Pseudonocardiales</taxon>
        <taxon>Pseudonocardiaceae</taxon>
        <taxon>Amycolatopsis</taxon>
    </lineage>
</organism>
<keyword evidence="6" id="KW-0223">Dioxygenase</keyword>
<dbReference type="InterPro" id="IPR042098">
    <property type="entry name" value="TauD-like_sf"/>
</dbReference>
<evidence type="ECO:0000256" key="3">
    <source>
        <dbReference type="ARBA" id="ARBA00023004"/>
    </source>
</evidence>
<dbReference type="EC" id="1.14.11.-" evidence="6"/>
<sequence>MTQTETYRGLAKDEPVLRLAEADEPIVFLDRPVTGPKAWTRDSVAPGEWVVPLTPAAVAELRAVVSRLREAPLPLLLLTPGQFSLAESARCMAKVKEHLVAGMGLAVVDGLPMDEWTDEESVAVYWLLGQFLAAPVATKWDGTMTYHVTDTGKRFGYGVRGSATNVELSFHTDNAFGSTLPDYVGLLCIRPAATGGISRFCSLYSVHNRMLAEHPDLLRRLYEPAYYDRQAEHAPGAPKVMRARMFRYDGEKLHARLVPGLIRRGYDMVDEPMDARLAEALDALAQTIADPSLWVEFTIERGQLQYLNNLECAHFRSSFTDHPDPARKRHLIRVWHREHGARTYDG</sequence>
<evidence type="ECO:0000256" key="2">
    <source>
        <dbReference type="ARBA" id="ARBA00023002"/>
    </source>
</evidence>
<dbReference type="PANTHER" id="PTHR10696">
    <property type="entry name" value="GAMMA-BUTYROBETAINE HYDROXYLASE-RELATED"/>
    <property type="match status" value="1"/>
</dbReference>
<keyword evidence="2 6" id="KW-0560">Oxidoreductase</keyword>
<dbReference type="Proteomes" id="UP001597483">
    <property type="component" value="Unassembled WGS sequence"/>
</dbReference>
<keyword evidence="7" id="KW-1185">Reference proteome</keyword>
<dbReference type="InterPro" id="IPR003819">
    <property type="entry name" value="TauD/TfdA-like"/>
</dbReference>
<dbReference type="Gene3D" id="3.60.130.10">
    <property type="entry name" value="Clavaminate synthase-like"/>
    <property type="match status" value="1"/>
</dbReference>
<evidence type="ECO:0000313" key="6">
    <source>
        <dbReference type="EMBL" id="MFD2474328.1"/>
    </source>
</evidence>
<evidence type="ECO:0000313" key="7">
    <source>
        <dbReference type="Proteomes" id="UP001597483"/>
    </source>
</evidence>
<keyword evidence="3" id="KW-0408">Iron</keyword>
<gene>
    <name evidence="6" type="ORF">ACFSVL_43460</name>
</gene>
<evidence type="ECO:0000259" key="5">
    <source>
        <dbReference type="Pfam" id="PF02668"/>
    </source>
</evidence>
<dbReference type="EMBL" id="JBHUKS010000037">
    <property type="protein sequence ID" value="MFD2474328.1"/>
    <property type="molecule type" value="Genomic_DNA"/>
</dbReference>
<proteinExistence type="predicted"/>
<accession>A0ABW5HLY5</accession>
<comment type="cofactor">
    <cofactor evidence="1">
        <name>Fe(2+)</name>
        <dbReference type="ChEBI" id="CHEBI:29033"/>
    </cofactor>
</comment>
<name>A0ABW5HLY5_9PSEU</name>
<comment type="caution">
    <text evidence="6">The sequence shown here is derived from an EMBL/GenBank/DDBJ whole genome shotgun (WGS) entry which is preliminary data.</text>
</comment>
<dbReference type="PANTHER" id="PTHR10696:SF56">
    <property type="entry name" value="TAUD_TFDA-LIKE DOMAIN-CONTAINING PROTEIN"/>
    <property type="match status" value="1"/>
</dbReference>
<evidence type="ECO:0000256" key="1">
    <source>
        <dbReference type="ARBA" id="ARBA00001954"/>
    </source>
</evidence>
<dbReference type="Pfam" id="PF02668">
    <property type="entry name" value="TauD"/>
    <property type="match status" value="1"/>
</dbReference>
<feature type="domain" description="TauD/TfdA-like" evidence="5">
    <location>
        <begin position="94"/>
        <end position="335"/>
    </location>
</feature>
<dbReference type="InterPro" id="IPR050411">
    <property type="entry name" value="AlphaKG_dependent_hydroxylases"/>
</dbReference>
<keyword evidence="4" id="KW-0045">Antibiotic biosynthesis</keyword>
<dbReference type="GO" id="GO:0051213">
    <property type="term" value="F:dioxygenase activity"/>
    <property type="evidence" value="ECO:0007669"/>
    <property type="project" value="UniProtKB-KW"/>
</dbReference>
<dbReference type="RefSeq" id="WP_378313521.1">
    <property type="nucleotide sequence ID" value="NZ_JBHUKS010000037.1"/>
</dbReference>
<protein>
    <submittedName>
        <fullName evidence="6">TauD/TfdA family dioxygenase</fullName>
        <ecNumber evidence="6">1.14.11.-</ecNumber>
    </submittedName>
</protein>